<dbReference type="Gene3D" id="2.40.50.140">
    <property type="entry name" value="Nucleic acid-binding proteins"/>
    <property type="match status" value="1"/>
</dbReference>
<protein>
    <recommendedName>
        <fullName evidence="3">Replication factor A C-terminal domain-containing protein</fullName>
    </recommendedName>
</protein>
<proteinExistence type="predicted"/>
<keyword evidence="2" id="KW-1185">Reference proteome</keyword>
<reference evidence="1 2" key="1">
    <citation type="journal article" date="2023" name="Plants (Basel)">
        <title>Bridging the Gap: Combining Genomics and Transcriptomics Approaches to Understand Stylosanthes scabra, an Orphan Legume from the Brazilian Caatinga.</title>
        <authorList>
            <person name="Ferreira-Neto J.R.C."/>
            <person name="da Silva M.D."/>
            <person name="Binneck E."/>
            <person name="de Melo N.F."/>
            <person name="da Silva R.H."/>
            <person name="de Melo A.L.T.M."/>
            <person name="Pandolfi V."/>
            <person name="Bustamante F.O."/>
            <person name="Brasileiro-Vidal A.C."/>
            <person name="Benko-Iseppon A.M."/>
        </authorList>
    </citation>
    <scope>NUCLEOTIDE SEQUENCE [LARGE SCALE GENOMIC DNA]</scope>
    <source>
        <tissue evidence="1">Leaves</tissue>
    </source>
</reference>
<gene>
    <name evidence="1" type="ORF">PIB30_013868</name>
</gene>
<dbReference type="SUPFAM" id="SSF50249">
    <property type="entry name" value="Nucleic acid-binding proteins"/>
    <property type="match status" value="1"/>
</dbReference>
<evidence type="ECO:0000313" key="2">
    <source>
        <dbReference type="Proteomes" id="UP001341840"/>
    </source>
</evidence>
<accession>A0ABU6U5B8</accession>
<sequence length="202" mass="22665">MVPTEHFLADVHTRTPEWVFDVYVVRLWEVPTKKNPKEMSDVVAHVVGREDPRNMLSKTGKELKRMVIIIENIGKNRINCALFEVHINPDLEEVVSYRESLMAGGTACSSKISHVSSQSAVSALEELTQPDVSVMKIEDAIKCDEECKPWIAGQIVALNNGMDDWYYHACGNCGKKVDPAPKGRYECTNDKCGHIGETPMFK</sequence>
<dbReference type="InterPro" id="IPR012340">
    <property type="entry name" value="NA-bd_OB-fold"/>
</dbReference>
<name>A0ABU6U5B8_9FABA</name>
<dbReference type="Proteomes" id="UP001341840">
    <property type="component" value="Unassembled WGS sequence"/>
</dbReference>
<comment type="caution">
    <text evidence="1">The sequence shown here is derived from an EMBL/GenBank/DDBJ whole genome shotgun (WGS) entry which is preliminary data.</text>
</comment>
<evidence type="ECO:0000313" key="1">
    <source>
        <dbReference type="EMBL" id="MED6156376.1"/>
    </source>
</evidence>
<dbReference type="EMBL" id="JASCZI010120865">
    <property type="protein sequence ID" value="MED6156376.1"/>
    <property type="molecule type" value="Genomic_DNA"/>
</dbReference>
<evidence type="ECO:0008006" key="3">
    <source>
        <dbReference type="Google" id="ProtNLM"/>
    </source>
</evidence>
<organism evidence="1 2">
    <name type="scientific">Stylosanthes scabra</name>
    <dbReference type="NCBI Taxonomy" id="79078"/>
    <lineage>
        <taxon>Eukaryota</taxon>
        <taxon>Viridiplantae</taxon>
        <taxon>Streptophyta</taxon>
        <taxon>Embryophyta</taxon>
        <taxon>Tracheophyta</taxon>
        <taxon>Spermatophyta</taxon>
        <taxon>Magnoliopsida</taxon>
        <taxon>eudicotyledons</taxon>
        <taxon>Gunneridae</taxon>
        <taxon>Pentapetalae</taxon>
        <taxon>rosids</taxon>
        <taxon>fabids</taxon>
        <taxon>Fabales</taxon>
        <taxon>Fabaceae</taxon>
        <taxon>Papilionoideae</taxon>
        <taxon>50 kb inversion clade</taxon>
        <taxon>dalbergioids sensu lato</taxon>
        <taxon>Dalbergieae</taxon>
        <taxon>Pterocarpus clade</taxon>
        <taxon>Stylosanthes</taxon>
    </lineage>
</organism>